<dbReference type="PANTHER" id="PTHR10067:SF17">
    <property type="entry name" value="PHOSPHATIDYLSERINE DECARBOXYLASE PROENZYME 2"/>
    <property type="match status" value="1"/>
</dbReference>
<keyword evidence="1" id="KW-0210">Decarboxylase</keyword>
<name>A0A5C6BZB1_9BACT</name>
<evidence type="ECO:0000256" key="1">
    <source>
        <dbReference type="ARBA" id="ARBA00022793"/>
    </source>
</evidence>
<dbReference type="InterPro" id="IPR003817">
    <property type="entry name" value="PS_Dcarbxylase"/>
</dbReference>
<gene>
    <name evidence="5" type="primary">psd</name>
    <name evidence="5" type="ORF">Poly21_39670</name>
</gene>
<keyword evidence="2" id="KW-0865">Zymogen</keyword>
<dbReference type="AlphaFoldDB" id="A0A5C6BZB1"/>
<dbReference type="GO" id="GO:0004609">
    <property type="term" value="F:phosphatidylserine decarboxylase activity"/>
    <property type="evidence" value="ECO:0007669"/>
    <property type="project" value="UniProtKB-EC"/>
</dbReference>
<dbReference type="Pfam" id="PF02666">
    <property type="entry name" value="PS_Dcarbxylase"/>
    <property type="match status" value="1"/>
</dbReference>
<evidence type="ECO:0000313" key="5">
    <source>
        <dbReference type="EMBL" id="TWU16761.1"/>
    </source>
</evidence>
<evidence type="ECO:0000256" key="4">
    <source>
        <dbReference type="ARBA" id="ARBA00023317"/>
    </source>
</evidence>
<dbReference type="PANTHER" id="PTHR10067">
    <property type="entry name" value="PHOSPHATIDYLSERINE DECARBOXYLASE"/>
    <property type="match status" value="1"/>
</dbReference>
<evidence type="ECO:0000256" key="2">
    <source>
        <dbReference type="ARBA" id="ARBA00023145"/>
    </source>
</evidence>
<dbReference type="GO" id="GO:0008654">
    <property type="term" value="P:phospholipid biosynthetic process"/>
    <property type="evidence" value="ECO:0007669"/>
    <property type="project" value="InterPro"/>
</dbReference>
<evidence type="ECO:0000256" key="3">
    <source>
        <dbReference type="ARBA" id="ARBA00023239"/>
    </source>
</evidence>
<keyword evidence="4" id="KW-0670">Pyruvate</keyword>
<keyword evidence="6" id="KW-1185">Reference proteome</keyword>
<organism evidence="5 6">
    <name type="scientific">Allorhodopirellula heiligendammensis</name>
    <dbReference type="NCBI Taxonomy" id="2714739"/>
    <lineage>
        <taxon>Bacteria</taxon>
        <taxon>Pseudomonadati</taxon>
        <taxon>Planctomycetota</taxon>
        <taxon>Planctomycetia</taxon>
        <taxon>Pirellulales</taxon>
        <taxon>Pirellulaceae</taxon>
        <taxon>Allorhodopirellula</taxon>
    </lineage>
</organism>
<sequence>MTSGGPVDANASVIPPRLPNTLPQWITVSQAASSKLFDQTKTSAWDLGWHPSAHLAISEKQAMDEIVYYDRYLQKTCVEKVYGDQALRWTYGTLLGRVSLNTLVKRTVFSHWYGWKMDRPSTRQKIVPFVRDYELDANEFVRDVDDFANFNEFFYRELKPAARPVDTRPNSIVFPADGRHLCVPDLSRSEGLFIKGEMFDLATLVDNPALAEEYAEGSLLLSRLCPVDYHRFHFPVAGVPGPTRLINGPLYSVNPIALRQNIQILATNKRCMTEVQTPTIGKVLVMEIGATCVGSIRQTYREGAPVAKGSEKGYFRFGGSSTIVIFPPGRVQFDSDLIENSRQHRELYARVGDHLGVTIHEDGSAS</sequence>
<dbReference type="EMBL" id="SJPU01000002">
    <property type="protein sequence ID" value="TWU16761.1"/>
    <property type="molecule type" value="Genomic_DNA"/>
</dbReference>
<protein>
    <submittedName>
        <fullName evidence="5">Phosphatidylserine decarboxylase proenzyme</fullName>
        <ecNumber evidence="5">4.1.1.65</ecNumber>
    </submittedName>
</protein>
<accession>A0A5C6BZB1</accession>
<dbReference type="EC" id="4.1.1.65" evidence="5"/>
<dbReference type="Proteomes" id="UP000319908">
    <property type="component" value="Unassembled WGS sequence"/>
</dbReference>
<reference evidence="5 6" key="1">
    <citation type="journal article" date="2020" name="Antonie Van Leeuwenhoek">
        <title>Rhodopirellula heiligendammensis sp. nov., Rhodopirellula pilleata sp. nov., and Rhodopirellula solitaria sp. nov. isolated from natural or artificial marine surfaces in Northern Germany and California, USA, and emended description of the genus Rhodopirellula.</title>
        <authorList>
            <person name="Kallscheuer N."/>
            <person name="Wiegand S."/>
            <person name="Jogler M."/>
            <person name="Boedeker C."/>
            <person name="Peeters S.H."/>
            <person name="Rast P."/>
            <person name="Heuer A."/>
            <person name="Jetten M.S.M."/>
            <person name="Rohde M."/>
            <person name="Jogler C."/>
        </authorList>
    </citation>
    <scope>NUCLEOTIDE SEQUENCE [LARGE SCALE GENOMIC DNA]</scope>
    <source>
        <strain evidence="5 6">Poly21</strain>
    </source>
</reference>
<comment type="caution">
    <text evidence="5">The sequence shown here is derived from an EMBL/GenBank/DDBJ whole genome shotgun (WGS) entry which is preliminary data.</text>
</comment>
<proteinExistence type="predicted"/>
<evidence type="ECO:0000313" key="6">
    <source>
        <dbReference type="Proteomes" id="UP000319908"/>
    </source>
</evidence>
<keyword evidence="3 5" id="KW-0456">Lyase</keyword>